<comment type="caution">
    <text evidence="1">The sequence shown here is derived from an EMBL/GenBank/DDBJ whole genome shotgun (WGS) entry which is preliminary data.</text>
</comment>
<protein>
    <submittedName>
        <fullName evidence="1">Uncharacterized protein</fullName>
    </submittedName>
</protein>
<evidence type="ECO:0000313" key="2">
    <source>
        <dbReference type="Proteomes" id="UP001454036"/>
    </source>
</evidence>
<proteinExistence type="predicted"/>
<evidence type="ECO:0000313" key="1">
    <source>
        <dbReference type="EMBL" id="GAA0140222.1"/>
    </source>
</evidence>
<sequence length="93" mass="10608">MRTVAPMVVEASEYSTSYLKNYSAINIGSEGLAKNIGPIYINLKRGRQSLHELNFDKGMKHQINKFKWDTTETDLIYASSLKLYVLNLLLILL</sequence>
<dbReference type="Proteomes" id="UP001454036">
    <property type="component" value="Unassembled WGS sequence"/>
</dbReference>
<dbReference type="AlphaFoldDB" id="A0AAV3NMR7"/>
<accession>A0AAV3NMR7</accession>
<organism evidence="1 2">
    <name type="scientific">Lithospermum erythrorhizon</name>
    <name type="common">Purple gromwell</name>
    <name type="synonym">Lithospermum officinale var. erythrorhizon</name>
    <dbReference type="NCBI Taxonomy" id="34254"/>
    <lineage>
        <taxon>Eukaryota</taxon>
        <taxon>Viridiplantae</taxon>
        <taxon>Streptophyta</taxon>
        <taxon>Embryophyta</taxon>
        <taxon>Tracheophyta</taxon>
        <taxon>Spermatophyta</taxon>
        <taxon>Magnoliopsida</taxon>
        <taxon>eudicotyledons</taxon>
        <taxon>Gunneridae</taxon>
        <taxon>Pentapetalae</taxon>
        <taxon>asterids</taxon>
        <taxon>lamiids</taxon>
        <taxon>Boraginales</taxon>
        <taxon>Boraginaceae</taxon>
        <taxon>Boraginoideae</taxon>
        <taxon>Lithospermeae</taxon>
        <taxon>Lithospermum</taxon>
    </lineage>
</organism>
<keyword evidence="2" id="KW-1185">Reference proteome</keyword>
<gene>
    <name evidence="1" type="ORF">LIER_35205</name>
</gene>
<name>A0AAV3NMR7_LITER</name>
<dbReference type="EMBL" id="BAABME010015256">
    <property type="protein sequence ID" value="GAA0140222.1"/>
    <property type="molecule type" value="Genomic_DNA"/>
</dbReference>
<reference evidence="1 2" key="1">
    <citation type="submission" date="2024-01" db="EMBL/GenBank/DDBJ databases">
        <title>The complete chloroplast genome sequence of Lithospermum erythrorhizon: insights into the phylogenetic relationship among Boraginaceae species and the maternal lineages of purple gromwells.</title>
        <authorList>
            <person name="Okada T."/>
            <person name="Watanabe K."/>
        </authorList>
    </citation>
    <scope>NUCLEOTIDE SEQUENCE [LARGE SCALE GENOMIC DNA]</scope>
</reference>